<accession>G4TY52</accession>
<evidence type="ECO:0000313" key="4">
    <source>
        <dbReference type="EMBL" id="CCA76245.1"/>
    </source>
</evidence>
<dbReference type="HOGENOM" id="CLU_057349_2_0_1"/>
<dbReference type="STRING" id="1109443.G4TY52"/>
<dbReference type="SUPFAM" id="SSF54719">
    <property type="entry name" value="Fe,Mn superoxide dismutase (SOD), C-terminal domain"/>
    <property type="match status" value="2"/>
</dbReference>
<dbReference type="InParanoid" id="G4TY52"/>
<feature type="compositionally biased region" description="Polar residues" evidence="2">
    <location>
        <begin position="294"/>
        <end position="307"/>
    </location>
</feature>
<sequence length="438" mass="48343">MYTLKRTTTSFCRTRRTRELRYVFTAYLSTNAQHSVIAPFYLEQGLGDFLSPDAVKTIAVEYQQGLLTRLNEELATEPELKDKSVAQTVVSLGNDPKHVLAFNYASQALNNSFFFDNLLPLSKAAPTIDGSPAESHEHSMKTDLKVAIEDSFSSLDNLKSTMSAAALGMMGSGWVWLVCDETGDHLAVVPSYGPGTMLVRSRVQKYPEGLSEVSLNSRSLLQVLGERISSQSAGGQTTQIPRNGGASKAKMLHTSSLINSPLYATSFAAPRFSQTPARLAPLEPLSPSHRYPQSPITSSHRYSSTYNEDVPRPEPADELDPLDNDTLPLERQPRPRTVAADNAALSTIRRDPTSPPFSLSSRLRGGQDDLSPLLCISVHEHMWLCGGYGILGKEEYLRRFWNFVDWGKVSAIHSRWRATGGTNASEYRPLSTTAPRIY</sequence>
<dbReference type="Proteomes" id="UP000007148">
    <property type="component" value="Unassembled WGS sequence"/>
</dbReference>
<reference evidence="4 5" key="1">
    <citation type="journal article" date="2011" name="PLoS Pathog.">
        <title>Endophytic Life Strategies Decoded by Genome and Transcriptome Analyses of the Mutualistic Root Symbiont Piriformospora indica.</title>
        <authorList>
            <person name="Zuccaro A."/>
            <person name="Lahrmann U."/>
            <person name="Guldener U."/>
            <person name="Langen G."/>
            <person name="Pfiffi S."/>
            <person name="Biedenkopf D."/>
            <person name="Wong P."/>
            <person name="Samans B."/>
            <person name="Grimm C."/>
            <person name="Basiewicz M."/>
            <person name="Murat C."/>
            <person name="Martin F."/>
            <person name="Kogel K.H."/>
        </authorList>
    </citation>
    <scope>NUCLEOTIDE SEQUENCE [LARGE SCALE GENOMIC DNA]</scope>
    <source>
        <strain evidence="4 5">DSM 11827</strain>
    </source>
</reference>
<dbReference type="eggNOG" id="KOG0876">
    <property type="taxonomic scope" value="Eukaryota"/>
</dbReference>
<name>G4TY52_SERID</name>
<dbReference type="GO" id="GO:0004784">
    <property type="term" value="F:superoxide dismutase activity"/>
    <property type="evidence" value="ECO:0007669"/>
    <property type="project" value="InterPro"/>
</dbReference>
<feature type="region of interest" description="Disordered" evidence="2">
    <location>
        <begin position="279"/>
        <end position="364"/>
    </location>
</feature>
<evidence type="ECO:0000313" key="5">
    <source>
        <dbReference type="Proteomes" id="UP000007148"/>
    </source>
</evidence>
<dbReference type="InterPro" id="IPR019832">
    <property type="entry name" value="Mn/Fe_SOD_C"/>
</dbReference>
<dbReference type="GO" id="GO:0046872">
    <property type="term" value="F:metal ion binding"/>
    <property type="evidence" value="ECO:0007669"/>
    <property type="project" value="InterPro"/>
</dbReference>
<dbReference type="GO" id="GO:0005737">
    <property type="term" value="C:cytoplasm"/>
    <property type="evidence" value="ECO:0007669"/>
    <property type="project" value="TreeGrafter"/>
</dbReference>
<dbReference type="InterPro" id="IPR036324">
    <property type="entry name" value="Mn/Fe_SOD_N_sf"/>
</dbReference>
<protein>
    <submittedName>
        <fullName evidence="4">Related to Superoxide dismutase</fullName>
    </submittedName>
</protein>
<keyword evidence="5" id="KW-1185">Reference proteome</keyword>
<dbReference type="Pfam" id="PF02777">
    <property type="entry name" value="Sod_Fe_C"/>
    <property type="match status" value="1"/>
</dbReference>
<dbReference type="AlphaFoldDB" id="G4TY52"/>
<evidence type="ECO:0000256" key="2">
    <source>
        <dbReference type="SAM" id="MobiDB-lite"/>
    </source>
</evidence>
<dbReference type="SUPFAM" id="SSF46609">
    <property type="entry name" value="Fe,Mn superoxide dismutase (SOD), N-terminal domain"/>
    <property type="match status" value="1"/>
</dbReference>
<feature type="domain" description="Manganese/iron superoxide dismutase C-terminal" evidence="3">
    <location>
        <begin position="142"/>
        <end position="191"/>
    </location>
</feature>
<evidence type="ECO:0000256" key="1">
    <source>
        <dbReference type="ARBA" id="ARBA00037226"/>
    </source>
</evidence>
<gene>
    <name evidence="4" type="ORF">PIIN_10237</name>
</gene>
<dbReference type="InterPro" id="IPR036314">
    <property type="entry name" value="SOD_C_sf"/>
</dbReference>
<proteinExistence type="predicted"/>
<organism evidence="4 5">
    <name type="scientific">Serendipita indica (strain DSM 11827)</name>
    <name type="common">Root endophyte fungus</name>
    <name type="synonym">Piriformospora indica</name>
    <dbReference type="NCBI Taxonomy" id="1109443"/>
    <lineage>
        <taxon>Eukaryota</taxon>
        <taxon>Fungi</taxon>
        <taxon>Dikarya</taxon>
        <taxon>Basidiomycota</taxon>
        <taxon>Agaricomycotina</taxon>
        <taxon>Agaricomycetes</taxon>
        <taxon>Sebacinales</taxon>
        <taxon>Serendipitaceae</taxon>
        <taxon>Serendipita</taxon>
    </lineage>
</organism>
<dbReference type="PANTHER" id="PTHR43595:SF2">
    <property type="entry name" value="SMALL RIBOSOMAL SUBUNIT PROTEIN MS42"/>
    <property type="match status" value="1"/>
</dbReference>
<evidence type="ECO:0000259" key="3">
    <source>
        <dbReference type="Pfam" id="PF02777"/>
    </source>
</evidence>
<comment type="function">
    <text evidence="1">Component of the mitochondrial ribosome (mitoribosome), a dedicated translation machinery responsible for the synthesis of mitochondrial genome-encoded proteins, including at least some of the essential transmembrane subunits of the mitochondrial respiratory chain. The mitoribosomes are attached to the mitochondrial inner membrane and translation products are cotranslationally integrated into the membrane.</text>
</comment>
<dbReference type="EMBL" id="CAFZ01000664">
    <property type="protein sequence ID" value="CCA76245.1"/>
    <property type="molecule type" value="Genomic_DNA"/>
</dbReference>
<dbReference type="Gene3D" id="3.55.40.20">
    <property type="entry name" value="Iron/manganese superoxide dismutase, C-terminal domain"/>
    <property type="match status" value="1"/>
</dbReference>
<dbReference type="OrthoDB" id="275227at2759"/>
<comment type="caution">
    <text evidence="4">The sequence shown here is derived from an EMBL/GenBank/DDBJ whole genome shotgun (WGS) entry which is preliminary data.</text>
</comment>
<dbReference type="PANTHER" id="PTHR43595">
    <property type="entry name" value="37S RIBOSOMAL PROTEIN S26, MITOCHONDRIAL"/>
    <property type="match status" value="1"/>
</dbReference>